<dbReference type="Gene3D" id="3.30.10.20">
    <property type="match status" value="1"/>
</dbReference>
<keyword evidence="1" id="KW-0812">Transmembrane</keyword>
<gene>
    <name evidence="4" type="ORF">CVT63_01980</name>
</gene>
<protein>
    <submittedName>
        <fullName evidence="4">Uncharacterized protein</fullName>
    </submittedName>
</protein>
<dbReference type="CDD" id="cd06577">
    <property type="entry name" value="PASTA_pknB"/>
    <property type="match status" value="1"/>
</dbReference>
<evidence type="ECO:0000259" key="3">
    <source>
        <dbReference type="PROSITE" id="PS51746"/>
    </source>
</evidence>
<evidence type="ECO:0000259" key="2">
    <source>
        <dbReference type="PROSITE" id="PS51178"/>
    </source>
</evidence>
<comment type="caution">
    <text evidence="4">The sequence shown here is derived from an EMBL/GenBank/DDBJ whole genome shotgun (WGS) entry which is preliminary data.</text>
</comment>
<sequence>MADGMGGHQAGEVASSLALSVVCQYVEDNIGLMPGEKLIEKATAAANAAIYTKASSRVKFRQMGTTLTVMYREGDTIYIAHVGDSRAYLFRENKLRRLTRDHSLVATLVEKGEITEEQALCHPQRNIILKALGLAPQVEVDVSAVRIEPGDIFLIGSDGLTGMARDEEIAGVLASGGEPSDWSRRLKDIALDAGGADNVSVVVIRILESASIVRAPAAGRRAGGKPEGAPPARSRRGRLRNWLITVVVVVALLGAGFGVAYHSYNRSFWVGVKDGKVTLFKGFPFWDLALVERQTDIEARFLPDALMRRVENKLELESKSSALDTIESLEREVEKNSSIVPDVQGKKYQVARGLLESVGLRAEPNLVSRTGIAADIVIDQDPVPGTRVGKGASVKVKVVMAGSPAEEV</sequence>
<dbReference type="SMART" id="SM00740">
    <property type="entry name" value="PASTA"/>
    <property type="match status" value="1"/>
</dbReference>
<dbReference type="SMART" id="SM00332">
    <property type="entry name" value="PP2Cc"/>
    <property type="match status" value="1"/>
</dbReference>
<dbReference type="InterPro" id="IPR036457">
    <property type="entry name" value="PPM-type-like_dom_sf"/>
</dbReference>
<dbReference type="InterPro" id="IPR015655">
    <property type="entry name" value="PP2C"/>
</dbReference>
<dbReference type="SUPFAM" id="SSF81606">
    <property type="entry name" value="PP2C-like"/>
    <property type="match status" value="1"/>
</dbReference>
<dbReference type="Pfam" id="PF00481">
    <property type="entry name" value="PP2C"/>
    <property type="match status" value="1"/>
</dbReference>
<dbReference type="Pfam" id="PF03793">
    <property type="entry name" value="PASTA"/>
    <property type="match status" value="1"/>
</dbReference>
<dbReference type="Proteomes" id="UP000233654">
    <property type="component" value="Unassembled WGS sequence"/>
</dbReference>
<dbReference type="EMBL" id="PHEX01000011">
    <property type="protein sequence ID" value="PKQ28577.1"/>
    <property type="molecule type" value="Genomic_DNA"/>
</dbReference>
<feature type="domain" description="PPM-type phosphatase" evidence="3">
    <location>
        <begin position="1"/>
        <end position="206"/>
    </location>
</feature>
<dbReference type="AlphaFoldDB" id="A0A2N3G774"/>
<dbReference type="InterPro" id="IPR005543">
    <property type="entry name" value="PASTA_dom"/>
</dbReference>
<dbReference type="SMART" id="SM00331">
    <property type="entry name" value="PP2C_SIG"/>
    <property type="match status" value="1"/>
</dbReference>
<dbReference type="InterPro" id="IPR001932">
    <property type="entry name" value="PPM-type_phosphatase-like_dom"/>
</dbReference>
<dbReference type="PANTHER" id="PTHR47992">
    <property type="entry name" value="PROTEIN PHOSPHATASE"/>
    <property type="match status" value="1"/>
</dbReference>
<evidence type="ECO:0000313" key="5">
    <source>
        <dbReference type="Proteomes" id="UP000233654"/>
    </source>
</evidence>
<evidence type="ECO:0000313" key="4">
    <source>
        <dbReference type="EMBL" id="PKQ28577.1"/>
    </source>
</evidence>
<dbReference type="PROSITE" id="PS51746">
    <property type="entry name" value="PPM_2"/>
    <property type="match status" value="1"/>
</dbReference>
<accession>A0A2N3G774</accession>
<name>A0A2N3G774_9ACTN</name>
<keyword evidence="1" id="KW-1133">Transmembrane helix</keyword>
<organism evidence="4 5">
    <name type="scientific">Candidatus Anoxymicrobium japonicum</name>
    <dbReference type="NCBI Taxonomy" id="2013648"/>
    <lineage>
        <taxon>Bacteria</taxon>
        <taxon>Bacillati</taxon>
        <taxon>Actinomycetota</taxon>
        <taxon>Candidatus Geothermincolia</taxon>
        <taxon>Candidatus Geothermincolales</taxon>
        <taxon>Candidatus Anoxymicrobiaceae</taxon>
        <taxon>Candidatus Anoxymicrobium</taxon>
    </lineage>
</organism>
<keyword evidence="1" id="KW-0472">Membrane</keyword>
<dbReference type="GO" id="GO:0004722">
    <property type="term" value="F:protein serine/threonine phosphatase activity"/>
    <property type="evidence" value="ECO:0007669"/>
    <property type="project" value="InterPro"/>
</dbReference>
<dbReference type="CDD" id="cd00143">
    <property type="entry name" value="PP2Cc"/>
    <property type="match status" value="1"/>
</dbReference>
<evidence type="ECO:0000256" key="1">
    <source>
        <dbReference type="SAM" id="Phobius"/>
    </source>
</evidence>
<proteinExistence type="predicted"/>
<dbReference type="PROSITE" id="PS51178">
    <property type="entry name" value="PASTA"/>
    <property type="match status" value="1"/>
</dbReference>
<feature type="transmembrane region" description="Helical" evidence="1">
    <location>
        <begin position="242"/>
        <end position="264"/>
    </location>
</feature>
<reference evidence="4 5" key="1">
    <citation type="journal article" date="2017" name="ISME J.">
        <title>Potential for microbial H2 and metal transformations associated with novel bacteria and archaea in deep terrestrial subsurface sediments.</title>
        <authorList>
            <person name="Hernsdorf A.W."/>
            <person name="Amano Y."/>
            <person name="Miyakawa K."/>
            <person name="Ise K."/>
            <person name="Suzuki Y."/>
            <person name="Anantharaman K."/>
            <person name="Probst A."/>
            <person name="Burstein D."/>
            <person name="Thomas B.C."/>
            <person name="Banfield J.F."/>
        </authorList>
    </citation>
    <scope>NUCLEOTIDE SEQUENCE [LARGE SCALE GENOMIC DNA]</scope>
    <source>
        <strain evidence="4">HGW-Actinobacteria-3</strain>
    </source>
</reference>
<dbReference type="Gene3D" id="3.60.40.10">
    <property type="entry name" value="PPM-type phosphatase domain"/>
    <property type="match status" value="1"/>
</dbReference>
<feature type="domain" description="PASTA" evidence="2">
    <location>
        <begin position="334"/>
        <end position="400"/>
    </location>
</feature>